<evidence type="ECO:0000313" key="3">
    <source>
        <dbReference type="Proteomes" id="UP000823775"/>
    </source>
</evidence>
<gene>
    <name evidence="2" type="ORF">HAX54_033537</name>
</gene>
<proteinExistence type="predicted"/>
<dbReference type="Proteomes" id="UP000823775">
    <property type="component" value="Unassembled WGS sequence"/>
</dbReference>
<evidence type="ECO:0000313" key="2">
    <source>
        <dbReference type="EMBL" id="MCD7447747.1"/>
    </source>
</evidence>
<accession>A0ABS8RLU5</accession>
<evidence type="ECO:0000256" key="1">
    <source>
        <dbReference type="SAM" id="MobiDB-lite"/>
    </source>
</evidence>
<name>A0ABS8RLU5_DATST</name>
<comment type="caution">
    <text evidence="2">The sequence shown here is derived from an EMBL/GenBank/DDBJ whole genome shotgun (WGS) entry which is preliminary data.</text>
</comment>
<protein>
    <submittedName>
        <fullName evidence="2">Uncharacterized protein</fullName>
    </submittedName>
</protein>
<keyword evidence="3" id="KW-1185">Reference proteome</keyword>
<sequence length="138" mass="15777">MKREGKKGLLVVWFPAVSGVLEVFWVAAAACLDLGFDGVGSFPDWRAEAGLLEKMEREGDLVARWLFFGGSSGDLRVREEERTREEMEKPDYGSEGESEMRESEERRMPEKMVRGEVHRRLCGTEEGETERSVVRRYG</sequence>
<organism evidence="2 3">
    <name type="scientific">Datura stramonium</name>
    <name type="common">Jimsonweed</name>
    <name type="synonym">Common thornapple</name>
    <dbReference type="NCBI Taxonomy" id="4076"/>
    <lineage>
        <taxon>Eukaryota</taxon>
        <taxon>Viridiplantae</taxon>
        <taxon>Streptophyta</taxon>
        <taxon>Embryophyta</taxon>
        <taxon>Tracheophyta</taxon>
        <taxon>Spermatophyta</taxon>
        <taxon>Magnoliopsida</taxon>
        <taxon>eudicotyledons</taxon>
        <taxon>Gunneridae</taxon>
        <taxon>Pentapetalae</taxon>
        <taxon>asterids</taxon>
        <taxon>lamiids</taxon>
        <taxon>Solanales</taxon>
        <taxon>Solanaceae</taxon>
        <taxon>Solanoideae</taxon>
        <taxon>Datureae</taxon>
        <taxon>Datura</taxon>
    </lineage>
</organism>
<feature type="region of interest" description="Disordered" evidence="1">
    <location>
        <begin position="78"/>
        <end position="138"/>
    </location>
</feature>
<reference evidence="2 3" key="1">
    <citation type="journal article" date="2021" name="BMC Genomics">
        <title>Datura genome reveals duplications of psychoactive alkaloid biosynthetic genes and high mutation rate following tissue culture.</title>
        <authorList>
            <person name="Rajewski A."/>
            <person name="Carter-House D."/>
            <person name="Stajich J."/>
            <person name="Litt A."/>
        </authorList>
    </citation>
    <scope>NUCLEOTIDE SEQUENCE [LARGE SCALE GENOMIC DNA]</scope>
    <source>
        <strain evidence="2">AR-01</strain>
    </source>
</reference>
<dbReference type="EMBL" id="JACEIK010000043">
    <property type="protein sequence ID" value="MCD7447747.1"/>
    <property type="molecule type" value="Genomic_DNA"/>
</dbReference>